<accession>A0A4Z2GUE9</accession>
<reference evidence="2 3" key="1">
    <citation type="submission" date="2019-03" db="EMBL/GenBank/DDBJ databases">
        <title>First draft genome of Liparis tanakae, snailfish: a comprehensive survey of snailfish specific genes.</title>
        <authorList>
            <person name="Kim W."/>
            <person name="Song I."/>
            <person name="Jeong J.-H."/>
            <person name="Kim D."/>
            <person name="Kim S."/>
            <person name="Ryu S."/>
            <person name="Song J.Y."/>
            <person name="Lee S.K."/>
        </authorList>
    </citation>
    <scope>NUCLEOTIDE SEQUENCE [LARGE SCALE GENOMIC DNA]</scope>
    <source>
        <tissue evidence="2">Muscle</tissue>
    </source>
</reference>
<evidence type="ECO:0000256" key="1">
    <source>
        <dbReference type="SAM" id="MobiDB-lite"/>
    </source>
</evidence>
<dbReference type="EMBL" id="SRLO01000421">
    <property type="protein sequence ID" value="TNN56775.1"/>
    <property type="molecule type" value="Genomic_DNA"/>
</dbReference>
<gene>
    <name evidence="2" type="ORF">EYF80_033033</name>
</gene>
<dbReference type="AlphaFoldDB" id="A0A4Z2GUE9"/>
<evidence type="ECO:0000313" key="3">
    <source>
        <dbReference type="Proteomes" id="UP000314294"/>
    </source>
</evidence>
<keyword evidence="3" id="KW-1185">Reference proteome</keyword>
<comment type="caution">
    <text evidence="2">The sequence shown here is derived from an EMBL/GenBank/DDBJ whole genome shotgun (WGS) entry which is preliminary data.</text>
</comment>
<dbReference type="Proteomes" id="UP000314294">
    <property type="component" value="Unassembled WGS sequence"/>
</dbReference>
<evidence type="ECO:0000313" key="2">
    <source>
        <dbReference type="EMBL" id="TNN56775.1"/>
    </source>
</evidence>
<protein>
    <submittedName>
        <fullName evidence="2">Uncharacterized protein</fullName>
    </submittedName>
</protein>
<feature type="region of interest" description="Disordered" evidence="1">
    <location>
        <begin position="39"/>
        <end position="60"/>
    </location>
</feature>
<name>A0A4Z2GUE9_9TELE</name>
<organism evidence="2 3">
    <name type="scientific">Liparis tanakae</name>
    <name type="common">Tanaka's snailfish</name>
    <dbReference type="NCBI Taxonomy" id="230148"/>
    <lineage>
        <taxon>Eukaryota</taxon>
        <taxon>Metazoa</taxon>
        <taxon>Chordata</taxon>
        <taxon>Craniata</taxon>
        <taxon>Vertebrata</taxon>
        <taxon>Euteleostomi</taxon>
        <taxon>Actinopterygii</taxon>
        <taxon>Neopterygii</taxon>
        <taxon>Teleostei</taxon>
        <taxon>Neoteleostei</taxon>
        <taxon>Acanthomorphata</taxon>
        <taxon>Eupercaria</taxon>
        <taxon>Perciformes</taxon>
        <taxon>Cottioidei</taxon>
        <taxon>Cottales</taxon>
        <taxon>Liparidae</taxon>
        <taxon>Liparis</taxon>
    </lineage>
</organism>
<proteinExistence type="predicted"/>
<sequence length="60" mass="6811">MFDFKSIRGRRANPVHLRFPSPASRKLTAESAESQLRIERGGPERRHLQAAAAAMRQKHS</sequence>